<evidence type="ECO:0000313" key="2">
    <source>
        <dbReference type="Proteomes" id="UP000054516"/>
    </source>
</evidence>
<proteinExistence type="predicted"/>
<reference evidence="1" key="1">
    <citation type="submission" date="2016-03" db="EMBL/GenBank/DDBJ databases">
        <title>Draft genome sequence of Rosellinia necatrix.</title>
        <authorList>
            <person name="Kanematsu S."/>
        </authorList>
    </citation>
    <scope>NUCLEOTIDE SEQUENCE [LARGE SCALE GENOMIC DNA]</scope>
    <source>
        <strain evidence="1">W97</strain>
    </source>
</reference>
<accession>A0A1W2TVZ2</accession>
<sequence>MSQEDLQDTFKTEPLTPKVLIADDSSDLRPEDEDDLQDIFETEPLNPTLLTVDETGDFLLNDILTKSRRGKPVGKRELAQKLYSASIVRVYERAARPPYFHESNLVPPRVHYYEAKVGLKNRRRRRAASAAQEGYRFWAGQDLEDGVRPRLKARSRGVLSKKKKCFSKKA</sequence>
<organism evidence="1">
    <name type="scientific">Rosellinia necatrix</name>
    <name type="common">White root-rot fungus</name>
    <dbReference type="NCBI Taxonomy" id="77044"/>
    <lineage>
        <taxon>Eukaryota</taxon>
        <taxon>Fungi</taxon>
        <taxon>Dikarya</taxon>
        <taxon>Ascomycota</taxon>
        <taxon>Pezizomycotina</taxon>
        <taxon>Sordariomycetes</taxon>
        <taxon>Xylariomycetidae</taxon>
        <taxon>Xylariales</taxon>
        <taxon>Xylariaceae</taxon>
        <taxon>Rosellinia</taxon>
    </lineage>
</organism>
<dbReference type="AlphaFoldDB" id="A0A1W2TVZ2"/>
<protein>
    <submittedName>
        <fullName evidence="1">Uncharacterized protein</fullName>
    </submittedName>
</protein>
<dbReference type="OrthoDB" id="10473127at2759"/>
<name>A0A1W2TVZ2_ROSNE</name>
<dbReference type="Proteomes" id="UP000054516">
    <property type="component" value="Unassembled WGS sequence"/>
</dbReference>
<evidence type="ECO:0000313" key="1">
    <source>
        <dbReference type="EMBL" id="GAP92801.1"/>
    </source>
</evidence>
<gene>
    <name evidence="1" type="ORF">SAMD00023353_9500100</name>
</gene>
<dbReference type="EMBL" id="DF977540">
    <property type="protein sequence ID" value="GAP92801.1"/>
    <property type="molecule type" value="Genomic_DNA"/>
</dbReference>
<keyword evidence="2" id="KW-1185">Reference proteome</keyword>